<accession>A0A5B7D634</accession>
<dbReference type="EMBL" id="VSRR010000530">
    <property type="protein sequence ID" value="MPC16717.1"/>
    <property type="molecule type" value="Genomic_DNA"/>
</dbReference>
<keyword evidence="2" id="KW-1185">Reference proteome</keyword>
<evidence type="ECO:0000313" key="1">
    <source>
        <dbReference type="EMBL" id="MPC16717.1"/>
    </source>
</evidence>
<reference evidence="1 2" key="1">
    <citation type="submission" date="2019-05" db="EMBL/GenBank/DDBJ databases">
        <title>Another draft genome of Portunus trituberculatus and its Hox gene families provides insights of decapod evolution.</title>
        <authorList>
            <person name="Jeong J.-H."/>
            <person name="Song I."/>
            <person name="Kim S."/>
            <person name="Choi T."/>
            <person name="Kim D."/>
            <person name="Ryu S."/>
            <person name="Kim W."/>
        </authorList>
    </citation>
    <scope>NUCLEOTIDE SEQUENCE [LARGE SCALE GENOMIC DNA]</scope>
    <source>
        <tissue evidence="1">Muscle</tissue>
    </source>
</reference>
<gene>
    <name evidence="1" type="ORF">E2C01_009550</name>
</gene>
<sequence>MTAKDKVKHNLLSIKDLPEACPPFITFLSLALSLVLHHESPVSFVHRTRKIYLSFDSCCLPDLRTQSSVGGGAIVVDGSGGVGGVDVY</sequence>
<proteinExistence type="predicted"/>
<dbReference type="AlphaFoldDB" id="A0A5B7D634"/>
<name>A0A5B7D634_PORTR</name>
<evidence type="ECO:0000313" key="2">
    <source>
        <dbReference type="Proteomes" id="UP000324222"/>
    </source>
</evidence>
<dbReference type="Proteomes" id="UP000324222">
    <property type="component" value="Unassembled WGS sequence"/>
</dbReference>
<comment type="caution">
    <text evidence="1">The sequence shown here is derived from an EMBL/GenBank/DDBJ whole genome shotgun (WGS) entry which is preliminary data.</text>
</comment>
<protein>
    <submittedName>
        <fullName evidence="1">Uncharacterized protein</fullName>
    </submittedName>
</protein>
<organism evidence="1 2">
    <name type="scientific">Portunus trituberculatus</name>
    <name type="common">Swimming crab</name>
    <name type="synonym">Neptunus trituberculatus</name>
    <dbReference type="NCBI Taxonomy" id="210409"/>
    <lineage>
        <taxon>Eukaryota</taxon>
        <taxon>Metazoa</taxon>
        <taxon>Ecdysozoa</taxon>
        <taxon>Arthropoda</taxon>
        <taxon>Crustacea</taxon>
        <taxon>Multicrustacea</taxon>
        <taxon>Malacostraca</taxon>
        <taxon>Eumalacostraca</taxon>
        <taxon>Eucarida</taxon>
        <taxon>Decapoda</taxon>
        <taxon>Pleocyemata</taxon>
        <taxon>Brachyura</taxon>
        <taxon>Eubrachyura</taxon>
        <taxon>Portunoidea</taxon>
        <taxon>Portunidae</taxon>
        <taxon>Portuninae</taxon>
        <taxon>Portunus</taxon>
    </lineage>
</organism>